<protein>
    <submittedName>
        <fullName evidence="2">Actin</fullName>
    </submittedName>
</protein>
<accession>A0A0L0D7N3</accession>
<evidence type="ECO:0000313" key="3">
    <source>
        <dbReference type="Proteomes" id="UP000054408"/>
    </source>
</evidence>
<dbReference type="Pfam" id="PF00022">
    <property type="entry name" value="Actin"/>
    <property type="match status" value="1"/>
</dbReference>
<dbReference type="SUPFAM" id="SSF53067">
    <property type="entry name" value="Actin-like ATPase domain"/>
    <property type="match status" value="2"/>
</dbReference>
<name>A0A0L0D7N3_THETB</name>
<dbReference type="Gene3D" id="3.30.420.40">
    <property type="match status" value="2"/>
</dbReference>
<dbReference type="InterPro" id="IPR043129">
    <property type="entry name" value="ATPase_NBD"/>
</dbReference>
<dbReference type="STRING" id="461836.A0A0L0D7N3"/>
<proteinExistence type="inferred from homology"/>
<sequence>MSKPTNWDDFEKLIHAAMYNDLRVAPEERPLLLAAPTALDMRALTKMAQIAFETFGVPALWMIQSATLGVVAAGSVTGLAVEFGARSVTVTPVFDGYAISAATVMVPIGGDLITDHLMRLLTERGYSFTTTAEREIVRDIKEKLCFVTPDFEGELALAADGGAGPDSERTYELPDGQVITISSELFRAPEILFRPALAGVEAVSLPDAILVAVMRTEPELRRELLSRIVITGGPSATRGLGDRIELELARILPDDVISHVVTSSARERKYATWIGGSIIGSLTAFHSHIITADEFNACGPAKAVARRMW</sequence>
<dbReference type="GeneID" id="25563987"/>
<reference evidence="2 3" key="1">
    <citation type="submission" date="2010-05" db="EMBL/GenBank/DDBJ databases">
        <title>The Genome Sequence of Thecamonas trahens ATCC 50062.</title>
        <authorList>
            <consortium name="The Broad Institute Genome Sequencing Platform"/>
            <person name="Russ C."/>
            <person name="Cuomo C."/>
            <person name="Shea T."/>
            <person name="Young S.K."/>
            <person name="Zeng Q."/>
            <person name="Koehrsen M."/>
            <person name="Haas B."/>
            <person name="Borodovsky M."/>
            <person name="Guigo R."/>
            <person name="Alvarado L."/>
            <person name="Berlin A."/>
            <person name="Bochicchio J."/>
            <person name="Borenstein D."/>
            <person name="Chapman S."/>
            <person name="Chen Z."/>
            <person name="Freedman E."/>
            <person name="Gellesch M."/>
            <person name="Goldberg J."/>
            <person name="Griggs A."/>
            <person name="Gujja S."/>
            <person name="Heilman E."/>
            <person name="Heiman D."/>
            <person name="Hepburn T."/>
            <person name="Howarth C."/>
            <person name="Jen D."/>
            <person name="Larson L."/>
            <person name="Mehta T."/>
            <person name="Park D."/>
            <person name="Pearson M."/>
            <person name="Roberts A."/>
            <person name="Saif S."/>
            <person name="Shenoy N."/>
            <person name="Sisk P."/>
            <person name="Stolte C."/>
            <person name="Sykes S."/>
            <person name="Thomson T."/>
            <person name="Walk T."/>
            <person name="White J."/>
            <person name="Yandava C."/>
            <person name="Burger G."/>
            <person name="Gray M.W."/>
            <person name="Holland P.W.H."/>
            <person name="King N."/>
            <person name="Lang F.B.F."/>
            <person name="Roger A.J."/>
            <person name="Ruiz-Trillo I."/>
            <person name="Lander E."/>
            <person name="Nusbaum C."/>
        </authorList>
    </citation>
    <scope>NUCLEOTIDE SEQUENCE [LARGE SCALE GENOMIC DNA]</scope>
    <source>
        <strain evidence="2 3">ATCC 50062</strain>
    </source>
</reference>
<dbReference type="eggNOG" id="KOG0676">
    <property type="taxonomic scope" value="Eukaryota"/>
</dbReference>
<dbReference type="Gene3D" id="3.90.640.10">
    <property type="entry name" value="Actin, Chain A, domain 4"/>
    <property type="match status" value="1"/>
</dbReference>
<dbReference type="PRINTS" id="PR00190">
    <property type="entry name" value="ACTIN"/>
</dbReference>
<comment type="similarity">
    <text evidence="1">Belongs to the actin family.</text>
</comment>
<keyword evidence="3" id="KW-1185">Reference proteome</keyword>
<dbReference type="EMBL" id="GL349450">
    <property type="protein sequence ID" value="KNC48215.1"/>
    <property type="molecule type" value="Genomic_DNA"/>
</dbReference>
<dbReference type="FunFam" id="3.90.640.10:FF:000047">
    <property type="entry name" value="Actin, alpha skeletal muscle"/>
    <property type="match status" value="1"/>
</dbReference>
<dbReference type="AlphaFoldDB" id="A0A0L0D7N3"/>
<dbReference type="RefSeq" id="XP_013758784.1">
    <property type="nucleotide sequence ID" value="XM_013903330.1"/>
</dbReference>
<evidence type="ECO:0000256" key="1">
    <source>
        <dbReference type="RuleBase" id="RU000487"/>
    </source>
</evidence>
<gene>
    <name evidence="2" type="ORF">AMSG_04445</name>
</gene>
<organism evidence="2 3">
    <name type="scientific">Thecamonas trahens ATCC 50062</name>
    <dbReference type="NCBI Taxonomy" id="461836"/>
    <lineage>
        <taxon>Eukaryota</taxon>
        <taxon>Apusozoa</taxon>
        <taxon>Apusomonadida</taxon>
        <taxon>Apusomonadidae</taxon>
        <taxon>Thecamonas</taxon>
    </lineage>
</organism>
<dbReference type="InterPro" id="IPR004000">
    <property type="entry name" value="Actin"/>
</dbReference>
<evidence type="ECO:0000313" key="2">
    <source>
        <dbReference type="EMBL" id="KNC48215.1"/>
    </source>
</evidence>
<dbReference type="SMART" id="SM00268">
    <property type="entry name" value="ACTIN"/>
    <property type="match status" value="1"/>
</dbReference>
<dbReference type="Proteomes" id="UP000054408">
    <property type="component" value="Unassembled WGS sequence"/>
</dbReference>
<dbReference type="PANTHER" id="PTHR11937">
    <property type="entry name" value="ACTIN"/>
    <property type="match status" value="1"/>
</dbReference>